<dbReference type="Pfam" id="PF13560">
    <property type="entry name" value="HTH_31"/>
    <property type="match status" value="1"/>
</dbReference>
<gene>
    <name evidence="2" type="ORF">FF36_02517</name>
</gene>
<dbReference type="InterPro" id="IPR011990">
    <property type="entry name" value="TPR-like_helical_dom_sf"/>
</dbReference>
<dbReference type="Gene3D" id="1.10.260.40">
    <property type="entry name" value="lambda repressor-like DNA-binding domains"/>
    <property type="match status" value="1"/>
</dbReference>
<organism evidence="2 3">
    <name type="scientific">Frankia torreyi</name>
    <dbReference type="NCBI Taxonomy" id="1856"/>
    <lineage>
        <taxon>Bacteria</taxon>
        <taxon>Bacillati</taxon>
        <taxon>Actinomycetota</taxon>
        <taxon>Actinomycetes</taxon>
        <taxon>Frankiales</taxon>
        <taxon>Frankiaceae</taxon>
        <taxon>Frankia</taxon>
    </lineage>
</organism>
<name>A0A0D8BGI5_9ACTN</name>
<reference evidence="2 3" key="2">
    <citation type="journal article" date="2016" name="Genome Announc.">
        <title>Permanent Draft Genome Sequences for Two Variants of Frankia sp. Strain CpI1, the First Frankia Strain Isolated from Root Nodules of Comptonia peregrina.</title>
        <authorList>
            <person name="Oshone R."/>
            <person name="Hurst S.G.IV."/>
            <person name="Abebe-Akele F."/>
            <person name="Simpson S."/>
            <person name="Morris K."/>
            <person name="Thomas W.K."/>
            <person name="Tisa L.S."/>
        </authorList>
    </citation>
    <scope>NUCLEOTIDE SEQUENCE [LARGE SCALE GENOMIC DNA]</scope>
    <source>
        <strain evidence="3">CpI1-S</strain>
    </source>
</reference>
<protein>
    <submittedName>
        <fullName evidence="2">Helix-turn-helix domain</fullName>
    </submittedName>
</protein>
<dbReference type="RefSeq" id="WP_199865376.1">
    <property type="nucleotide sequence ID" value="NZ_JYFN01000016.1"/>
</dbReference>
<dbReference type="EMBL" id="JYFN01000016">
    <property type="protein sequence ID" value="KJE23089.1"/>
    <property type="molecule type" value="Genomic_DNA"/>
</dbReference>
<dbReference type="PROSITE" id="PS50943">
    <property type="entry name" value="HTH_CROC1"/>
    <property type="match status" value="1"/>
</dbReference>
<dbReference type="Gene3D" id="1.25.40.10">
    <property type="entry name" value="Tetratricopeptide repeat domain"/>
    <property type="match status" value="1"/>
</dbReference>
<dbReference type="PATRIC" id="fig|1502723.3.peg.1613"/>
<evidence type="ECO:0000259" key="1">
    <source>
        <dbReference type="PROSITE" id="PS50943"/>
    </source>
</evidence>
<sequence>MIGEDKFFGGELRKLRLAAGITLTQLATAVHYSKGHLSKVERGLKAPNHELAQLCDNTLQTGGVLVALLSAKRLASTAKISAEDDGHEEEVWLMQLSPEGKSWFQPIGRRQIMAAGVTSAMGIGLGTQGPFEARVGMENTSALETFRTLFDNYRRLGQSVSPGFLLPALIAQTHTLRELSTHAGPRMRQELLRLGSRYAEYVGWLTQETGDDRAALWWTQRAVELAAAGGDHHLAAYAMVRRALITLYREQGDETVALARQARHGGLPPRIQGLAAQREAQGHAINGDYNACMRCLDEARDLFADAVFDEGAPVIGTTHLADTVAMITGWCLLDLGRPEQAAEVMDREMAQVPAYALRTNARYGTRRARAHVTAGNVDHACELASRVLPDALTVSSATIAADLRQLARTLARYPRNPAVQALTPDLSTALKIVTP</sequence>
<keyword evidence="3" id="KW-1185">Reference proteome</keyword>
<dbReference type="SMART" id="SM00530">
    <property type="entry name" value="HTH_XRE"/>
    <property type="match status" value="1"/>
</dbReference>
<accession>A0A0D8BGI5</accession>
<feature type="domain" description="HTH cro/C1-type" evidence="1">
    <location>
        <begin position="12"/>
        <end position="53"/>
    </location>
</feature>
<reference evidence="3" key="1">
    <citation type="submission" date="2015-02" db="EMBL/GenBank/DDBJ databases">
        <title>Draft Genome of Frankia sp. CpI1-S.</title>
        <authorList>
            <person name="Oshone R.T."/>
            <person name="Ngom M."/>
            <person name="Ghodhbane-Gtari F."/>
            <person name="Gtari M."/>
            <person name="Morris K."/>
            <person name="Thomas K."/>
            <person name="Sen A."/>
            <person name="Tisa L.S."/>
        </authorList>
    </citation>
    <scope>NUCLEOTIDE SEQUENCE [LARGE SCALE GENOMIC DNA]</scope>
    <source>
        <strain evidence="3">CpI1-S</strain>
    </source>
</reference>
<dbReference type="Proteomes" id="UP000032545">
    <property type="component" value="Unassembled WGS sequence"/>
</dbReference>
<dbReference type="InterPro" id="IPR010982">
    <property type="entry name" value="Lambda_DNA-bd_dom_sf"/>
</dbReference>
<dbReference type="SUPFAM" id="SSF47413">
    <property type="entry name" value="lambda repressor-like DNA-binding domains"/>
    <property type="match status" value="1"/>
</dbReference>
<comment type="caution">
    <text evidence="2">The sequence shown here is derived from an EMBL/GenBank/DDBJ whole genome shotgun (WGS) entry which is preliminary data.</text>
</comment>
<dbReference type="GO" id="GO:0003677">
    <property type="term" value="F:DNA binding"/>
    <property type="evidence" value="ECO:0007669"/>
    <property type="project" value="InterPro"/>
</dbReference>
<dbReference type="AlphaFoldDB" id="A0A0D8BGI5"/>
<dbReference type="SUPFAM" id="SSF48452">
    <property type="entry name" value="TPR-like"/>
    <property type="match status" value="1"/>
</dbReference>
<evidence type="ECO:0000313" key="3">
    <source>
        <dbReference type="Proteomes" id="UP000032545"/>
    </source>
</evidence>
<dbReference type="InterPro" id="IPR001387">
    <property type="entry name" value="Cro/C1-type_HTH"/>
</dbReference>
<dbReference type="CDD" id="cd00093">
    <property type="entry name" value="HTH_XRE"/>
    <property type="match status" value="1"/>
</dbReference>
<evidence type="ECO:0000313" key="2">
    <source>
        <dbReference type="EMBL" id="KJE23089.1"/>
    </source>
</evidence>
<proteinExistence type="predicted"/>